<keyword evidence="6" id="KW-0333">Golgi apparatus</keyword>
<evidence type="ECO:0000256" key="5">
    <source>
        <dbReference type="ARBA" id="ARBA00022927"/>
    </source>
</evidence>
<keyword evidence="9" id="KW-0175">Coiled coil</keyword>
<dbReference type="AlphaFoldDB" id="A0A1E4RPX0"/>
<comment type="subcellular location">
    <subcellularLocation>
        <location evidence="1">Golgi apparatus membrane</location>
        <topology evidence="1">Peripheral membrane protein</topology>
    </subcellularLocation>
</comment>
<dbReference type="InterPro" id="IPR007255">
    <property type="entry name" value="COG8"/>
</dbReference>
<dbReference type="GO" id="GO:0017119">
    <property type="term" value="C:Golgi transport complex"/>
    <property type="evidence" value="ECO:0007669"/>
    <property type="project" value="InterPro"/>
</dbReference>
<evidence type="ECO:0000313" key="11">
    <source>
        <dbReference type="Proteomes" id="UP000095085"/>
    </source>
</evidence>
<dbReference type="GO" id="GO:0000139">
    <property type="term" value="C:Golgi membrane"/>
    <property type="evidence" value="ECO:0007669"/>
    <property type="project" value="UniProtKB-SubCell"/>
</dbReference>
<dbReference type="RefSeq" id="XP_020078192.1">
    <property type="nucleotide sequence ID" value="XM_020219261.1"/>
</dbReference>
<keyword evidence="4" id="KW-0813">Transport</keyword>
<dbReference type="PANTHER" id="PTHR21311">
    <property type="entry name" value="CONSERVED OLIGOMERIC GOLGI COMPLEX COMPONENT 8"/>
    <property type="match status" value="1"/>
</dbReference>
<dbReference type="GeneID" id="30993811"/>
<keyword evidence="7" id="KW-0472">Membrane</keyword>
<proteinExistence type="inferred from homology"/>
<evidence type="ECO:0000256" key="3">
    <source>
        <dbReference type="ARBA" id="ARBA00020983"/>
    </source>
</evidence>
<gene>
    <name evidence="10" type="ORF">HYPBUDRAFT_121351</name>
</gene>
<keyword evidence="5" id="KW-0653">Protein transport</keyword>
<reference evidence="11" key="1">
    <citation type="submission" date="2016-05" db="EMBL/GenBank/DDBJ databases">
        <title>Comparative genomics of biotechnologically important yeasts.</title>
        <authorList>
            <consortium name="DOE Joint Genome Institute"/>
            <person name="Riley R."/>
            <person name="Haridas S."/>
            <person name="Wolfe K.H."/>
            <person name="Lopes M.R."/>
            <person name="Hittinger C.T."/>
            <person name="Goker M."/>
            <person name="Salamov A."/>
            <person name="Wisecaver J."/>
            <person name="Long T.M."/>
            <person name="Aerts A.L."/>
            <person name="Barry K."/>
            <person name="Choi C."/>
            <person name="Clum A."/>
            <person name="Coughlan A.Y."/>
            <person name="Deshpande S."/>
            <person name="Douglass A.P."/>
            <person name="Hanson S.J."/>
            <person name="Klenk H.-P."/>
            <person name="Labutti K."/>
            <person name="Lapidus A."/>
            <person name="Lindquist E."/>
            <person name="Lipzen A."/>
            <person name="Meier-Kolthoff J.P."/>
            <person name="Ohm R.A."/>
            <person name="Otillar R.P."/>
            <person name="Pangilinan J."/>
            <person name="Peng Y."/>
            <person name="Rokas A."/>
            <person name="Rosa C.A."/>
            <person name="Scheuner C."/>
            <person name="Sibirny A.A."/>
            <person name="Slot J.C."/>
            <person name="Stielow J.B."/>
            <person name="Sun H."/>
            <person name="Kurtzman C.P."/>
            <person name="Blackwell M."/>
            <person name="Grigoriev I.V."/>
            <person name="Jeffries T.W."/>
        </authorList>
    </citation>
    <scope>NUCLEOTIDE SEQUENCE [LARGE SCALE GENOMIC DNA]</scope>
    <source>
        <strain evidence="11">NRRL Y-1933</strain>
    </source>
</reference>
<comment type="similarity">
    <text evidence="2">Belongs to the COG8 family.</text>
</comment>
<accession>A0A1E4RPX0</accession>
<dbReference type="Proteomes" id="UP000095085">
    <property type="component" value="Unassembled WGS sequence"/>
</dbReference>
<organism evidence="10 11">
    <name type="scientific">Hyphopichia burtonii NRRL Y-1933</name>
    <dbReference type="NCBI Taxonomy" id="984485"/>
    <lineage>
        <taxon>Eukaryota</taxon>
        <taxon>Fungi</taxon>
        <taxon>Dikarya</taxon>
        <taxon>Ascomycota</taxon>
        <taxon>Saccharomycotina</taxon>
        <taxon>Pichiomycetes</taxon>
        <taxon>Debaryomycetaceae</taxon>
        <taxon>Hyphopichia</taxon>
    </lineage>
</organism>
<evidence type="ECO:0000256" key="4">
    <source>
        <dbReference type="ARBA" id="ARBA00022448"/>
    </source>
</evidence>
<evidence type="ECO:0000256" key="8">
    <source>
        <dbReference type="ARBA" id="ARBA00031347"/>
    </source>
</evidence>
<feature type="coiled-coil region" evidence="9">
    <location>
        <begin position="58"/>
        <end position="85"/>
    </location>
</feature>
<dbReference type="GO" id="GO:0032258">
    <property type="term" value="P:cytoplasm to vacuole targeting by the Cvt pathway"/>
    <property type="evidence" value="ECO:0007669"/>
    <property type="project" value="TreeGrafter"/>
</dbReference>
<evidence type="ECO:0000313" key="10">
    <source>
        <dbReference type="EMBL" id="ODV69125.1"/>
    </source>
</evidence>
<sequence>MSQILLNTLKEDLDPSLVQILDTDTQLSGITEKYLLDLLINDDLLSTDIYTTTSSNSQENSSDKKRTLTEEIAELDQQHRQIDLKLASITNSNRDLIIDISEDLNSINDQIDSKLIAEIEHMLKTLKLEEVEQDAEKSKANSESMDKFNITINERLTNSIKTNNSVLSNIDSILDILEIPTLCKLCILQGNYQESLEIFMLSQTLVIRFPKLVVFRKIHDQVDRELQLMVRGLIKLLNTNLKQNNILKIFQILNKPDLINYNTSSSSDMSREEKISQKDRFLKMIYLNSRFNFITNELANLKPIIKFNKLTYLKRFIEIYREYIFNSLSIYHAIFNSKSVLVEAQQKEEEDSILISQFIKNLADLLCKELDLYLPEIINPSSTDEDINIEKVSQKDGIILQILYLCRSLAKYNVDFENILAWNLCYKDPTPLVSESDWNKNISKIKKVRLD</sequence>
<dbReference type="Pfam" id="PF04124">
    <property type="entry name" value="Dor1"/>
    <property type="match status" value="1"/>
</dbReference>
<evidence type="ECO:0000256" key="9">
    <source>
        <dbReference type="SAM" id="Coils"/>
    </source>
</evidence>
<protein>
    <recommendedName>
        <fullName evidence="3">Conserved oligomeric Golgi complex subunit 8</fullName>
    </recommendedName>
    <alternativeName>
        <fullName evidence="8">Component of oligomeric Golgi complex 8</fullName>
    </alternativeName>
</protein>
<dbReference type="EMBL" id="KV454539">
    <property type="protein sequence ID" value="ODV69125.1"/>
    <property type="molecule type" value="Genomic_DNA"/>
</dbReference>
<dbReference type="GO" id="GO:0006891">
    <property type="term" value="P:intra-Golgi vesicle-mediated transport"/>
    <property type="evidence" value="ECO:0007669"/>
    <property type="project" value="TreeGrafter"/>
</dbReference>
<dbReference type="STRING" id="984485.A0A1E4RPX0"/>
<evidence type="ECO:0000256" key="1">
    <source>
        <dbReference type="ARBA" id="ARBA00004395"/>
    </source>
</evidence>
<keyword evidence="11" id="KW-1185">Reference proteome</keyword>
<dbReference type="OrthoDB" id="1661054at2759"/>
<dbReference type="PANTHER" id="PTHR21311:SF0">
    <property type="entry name" value="CONSERVED OLIGOMERIC GOLGI COMPLEX SUBUNIT 8"/>
    <property type="match status" value="1"/>
</dbReference>
<evidence type="ECO:0000256" key="7">
    <source>
        <dbReference type="ARBA" id="ARBA00023136"/>
    </source>
</evidence>
<evidence type="ECO:0000256" key="2">
    <source>
        <dbReference type="ARBA" id="ARBA00006419"/>
    </source>
</evidence>
<evidence type="ECO:0000256" key="6">
    <source>
        <dbReference type="ARBA" id="ARBA00023034"/>
    </source>
</evidence>
<name>A0A1E4RPX0_9ASCO</name>